<keyword evidence="3" id="KW-1185">Reference proteome</keyword>
<evidence type="ECO:0000313" key="3">
    <source>
        <dbReference type="Proteomes" id="UP001168821"/>
    </source>
</evidence>
<feature type="region of interest" description="Disordered" evidence="1">
    <location>
        <begin position="1"/>
        <end position="26"/>
    </location>
</feature>
<gene>
    <name evidence="2" type="ORF">Zmor_013998</name>
</gene>
<name>A0AA38IEK9_9CUCU</name>
<accession>A0AA38IEK9</accession>
<evidence type="ECO:0000313" key="2">
    <source>
        <dbReference type="EMBL" id="KAJ3654840.1"/>
    </source>
</evidence>
<dbReference type="Proteomes" id="UP001168821">
    <property type="component" value="Unassembled WGS sequence"/>
</dbReference>
<sequence>MVEPKTLPTSIGAKKTSIQQKSTKKTEDWEAYKEHRKEFKKELRKRKRETWRSFCSDITSTASAVRLKRPHTSTRFPKERRWHLYSHLRRVRRTFAANYVSRQHKDYLLFQKGCSRSAPTQLRLEIVKNGNKALPLRLLTSPSS</sequence>
<comment type="caution">
    <text evidence="2">The sequence shown here is derived from an EMBL/GenBank/DDBJ whole genome shotgun (WGS) entry which is preliminary data.</text>
</comment>
<protein>
    <submittedName>
        <fullName evidence="2">Uncharacterized protein</fullName>
    </submittedName>
</protein>
<proteinExistence type="predicted"/>
<evidence type="ECO:0000256" key="1">
    <source>
        <dbReference type="SAM" id="MobiDB-lite"/>
    </source>
</evidence>
<organism evidence="2 3">
    <name type="scientific">Zophobas morio</name>
    <dbReference type="NCBI Taxonomy" id="2755281"/>
    <lineage>
        <taxon>Eukaryota</taxon>
        <taxon>Metazoa</taxon>
        <taxon>Ecdysozoa</taxon>
        <taxon>Arthropoda</taxon>
        <taxon>Hexapoda</taxon>
        <taxon>Insecta</taxon>
        <taxon>Pterygota</taxon>
        <taxon>Neoptera</taxon>
        <taxon>Endopterygota</taxon>
        <taxon>Coleoptera</taxon>
        <taxon>Polyphaga</taxon>
        <taxon>Cucujiformia</taxon>
        <taxon>Tenebrionidae</taxon>
        <taxon>Zophobas</taxon>
    </lineage>
</organism>
<dbReference type="AlphaFoldDB" id="A0AA38IEK9"/>
<dbReference type="EMBL" id="JALNTZ010000004">
    <property type="protein sequence ID" value="KAJ3654840.1"/>
    <property type="molecule type" value="Genomic_DNA"/>
</dbReference>
<reference evidence="2" key="1">
    <citation type="journal article" date="2023" name="G3 (Bethesda)">
        <title>Whole genome assemblies of Zophobas morio and Tenebrio molitor.</title>
        <authorList>
            <person name="Kaur S."/>
            <person name="Stinson S.A."/>
            <person name="diCenzo G.C."/>
        </authorList>
    </citation>
    <scope>NUCLEOTIDE SEQUENCE</scope>
    <source>
        <strain evidence="2">QUZm001</strain>
    </source>
</reference>